<comment type="caution">
    <text evidence="7">The sequence shown here is derived from an EMBL/GenBank/DDBJ whole genome shotgun (WGS) entry which is preliminary data.</text>
</comment>
<evidence type="ECO:0000256" key="5">
    <source>
        <dbReference type="ARBA" id="ARBA00022840"/>
    </source>
</evidence>
<organism evidence="7 8">
    <name type="scientific">Lagenidium giganteum</name>
    <dbReference type="NCBI Taxonomy" id="4803"/>
    <lineage>
        <taxon>Eukaryota</taxon>
        <taxon>Sar</taxon>
        <taxon>Stramenopiles</taxon>
        <taxon>Oomycota</taxon>
        <taxon>Peronosporomycetes</taxon>
        <taxon>Pythiales</taxon>
        <taxon>Pythiaceae</taxon>
    </lineage>
</organism>
<dbReference type="SMART" id="SM00220">
    <property type="entry name" value="S_TKc"/>
    <property type="match status" value="1"/>
</dbReference>
<evidence type="ECO:0000256" key="2">
    <source>
        <dbReference type="ARBA" id="ARBA00022679"/>
    </source>
</evidence>
<dbReference type="GO" id="GO:0005524">
    <property type="term" value="F:ATP binding"/>
    <property type="evidence" value="ECO:0007669"/>
    <property type="project" value="UniProtKB-KW"/>
</dbReference>
<dbReference type="InterPro" id="IPR000719">
    <property type="entry name" value="Prot_kinase_dom"/>
</dbReference>
<dbReference type="Pfam" id="PF00069">
    <property type="entry name" value="Pkinase"/>
    <property type="match status" value="1"/>
</dbReference>
<dbReference type="PANTHER" id="PTHR24345">
    <property type="entry name" value="SERINE/THREONINE-PROTEIN KINASE PLK"/>
    <property type="match status" value="1"/>
</dbReference>
<dbReference type="PANTHER" id="PTHR24345:SF91">
    <property type="entry name" value="SERINE_THREONINE-PROTEIN KINASE PLK4"/>
    <property type="match status" value="1"/>
</dbReference>
<dbReference type="GO" id="GO:0004674">
    <property type="term" value="F:protein serine/threonine kinase activity"/>
    <property type="evidence" value="ECO:0007669"/>
    <property type="project" value="UniProtKB-KW"/>
</dbReference>
<evidence type="ECO:0000256" key="3">
    <source>
        <dbReference type="ARBA" id="ARBA00022741"/>
    </source>
</evidence>
<feature type="domain" description="Protein kinase" evidence="6">
    <location>
        <begin position="1"/>
        <end position="291"/>
    </location>
</feature>
<sequence length="293" mass="32709">MAFVRALALTAYGSILLCSEKTDPSKAKGVNSPPNHVVIKQIFLDIARVFMTQQHSLPRNDQLQRQLADDPHQELRIVRVLRQSGGHPNVVAHYHEELVGSTLYLTAIYINFSKHEAHHSFANAKPSRHWRKSRQVWDSSIDVSLENILLHEGVWKVADFGLAVQPLPTSPTATNAFCKLSCRVGKPYYMAPEVVQAVGAYDPFAADMWSLGIVLFILVTGSPLTSNASIEDDAFQAFLRLGVHTVLTKWGMLHRISASTLQLLHDLLQLDPAKRPTSMHVLARLRSHECLLS</sequence>
<evidence type="ECO:0000313" key="8">
    <source>
        <dbReference type="Proteomes" id="UP001146120"/>
    </source>
</evidence>
<keyword evidence="3" id="KW-0547">Nucleotide-binding</keyword>
<dbReference type="EMBL" id="DAKRPA010000104">
    <property type="protein sequence ID" value="DAZ98554.1"/>
    <property type="molecule type" value="Genomic_DNA"/>
</dbReference>
<dbReference type="InterPro" id="IPR011009">
    <property type="entry name" value="Kinase-like_dom_sf"/>
</dbReference>
<dbReference type="AlphaFoldDB" id="A0AAV2YZ27"/>
<keyword evidence="5" id="KW-0067">ATP-binding</keyword>
<keyword evidence="8" id="KW-1185">Reference proteome</keyword>
<reference evidence="7" key="2">
    <citation type="journal article" date="2023" name="Microbiol Resour">
        <title>Decontamination and Annotation of the Draft Genome Sequence of the Oomycete Lagenidium giganteum ARSEF 373.</title>
        <authorList>
            <person name="Morgan W.R."/>
            <person name="Tartar A."/>
        </authorList>
    </citation>
    <scope>NUCLEOTIDE SEQUENCE</scope>
    <source>
        <strain evidence="7">ARSEF 373</strain>
    </source>
</reference>
<keyword evidence="2" id="KW-0808">Transferase</keyword>
<dbReference type="Gene3D" id="1.10.510.10">
    <property type="entry name" value="Transferase(Phosphotransferase) domain 1"/>
    <property type="match status" value="1"/>
</dbReference>
<dbReference type="SUPFAM" id="SSF56112">
    <property type="entry name" value="Protein kinase-like (PK-like)"/>
    <property type="match status" value="1"/>
</dbReference>
<reference evidence="7" key="1">
    <citation type="submission" date="2022-11" db="EMBL/GenBank/DDBJ databases">
        <authorList>
            <person name="Morgan W.R."/>
            <person name="Tartar A."/>
        </authorList>
    </citation>
    <scope>NUCLEOTIDE SEQUENCE</scope>
    <source>
        <strain evidence="7">ARSEF 373</strain>
    </source>
</reference>
<gene>
    <name evidence="7" type="ORF">N0F65_007053</name>
</gene>
<proteinExistence type="predicted"/>
<keyword evidence="4" id="KW-0418">Kinase</keyword>
<evidence type="ECO:0000313" key="7">
    <source>
        <dbReference type="EMBL" id="DAZ98554.1"/>
    </source>
</evidence>
<protein>
    <recommendedName>
        <fullName evidence="6">Protein kinase domain-containing protein</fullName>
    </recommendedName>
</protein>
<dbReference type="PROSITE" id="PS50011">
    <property type="entry name" value="PROTEIN_KINASE_DOM"/>
    <property type="match status" value="1"/>
</dbReference>
<keyword evidence="1" id="KW-0723">Serine/threonine-protein kinase</keyword>
<dbReference type="GO" id="GO:0005634">
    <property type="term" value="C:nucleus"/>
    <property type="evidence" value="ECO:0007669"/>
    <property type="project" value="TreeGrafter"/>
</dbReference>
<evidence type="ECO:0000256" key="4">
    <source>
        <dbReference type="ARBA" id="ARBA00022777"/>
    </source>
</evidence>
<accession>A0AAV2YZ27</accession>
<dbReference type="Proteomes" id="UP001146120">
    <property type="component" value="Unassembled WGS sequence"/>
</dbReference>
<name>A0AAV2YZ27_9STRA</name>
<evidence type="ECO:0000256" key="1">
    <source>
        <dbReference type="ARBA" id="ARBA00022527"/>
    </source>
</evidence>
<evidence type="ECO:0000259" key="6">
    <source>
        <dbReference type="PROSITE" id="PS50011"/>
    </source>
</evidence>